<dbReference type="EMBL" id="CM047747">
    <property type="protein sequence ID" value="KAJ0016739.1"/>
    <property type="molecule type" value="Genomic_DNA"/>
</dbReference>
<gene>
    <name evidence="1" type="ORF">Pint_10731</name>
</gene>
<evidence type="ECO:0000313" key="2">
    <source>
        <dbReference type="Proteomes" id="UP001163603"/>
    </source>
</evidence>
<protein>
    <submittedName>
        <fullName evidence="1">Uncharacterized protein</fullName>
    </submittedName>
</protein>
<accession>A0ACC0XGN0</accession>
<reference evidence="2" key="1">
    <citation type="journal article" date="2023" name="G3 (Bethesda)">
        <title>Genome assembly and association tests identify interacting loci associated with vigor, precocity, and sex in interspecific pistachio rootstocks.</title>
        <authorList>
            <person name="Palmer W."/>
            <person name="Jacygrad E."/>
            <person name="Sagayaradj S."/>
            <person name="Cavanaugh K."/>
            <person name="Han R."/>
            <person name="Bertier L."/>
            <person name="Beede B."/>
            <person name="Kafkas S."/>
            <person name="Golino D."/>
            <person name="Preece J."/>
            <person name="Michelmore R."/>
        </authorList>
    </citation>
    <scope>NUCLEOTIDE SEQUENCE [LARGE SCALE GENOMIC DNA]</scope>
</reference>
<organism evidence="1 2">
    <name type="scientific">Pistacia integerrima</name>
    <dbReference type="NCBI Taxonomy" id="434235"/>
    <lineage>
        <taxon>Eukaryota</taxon>
        <taxon>Viridiplantae</taxon>
        <taxon>Streptophyta</taxon>
        <taxon>Embryophyta</taxon>
        <taxon>Tracheophyta</taxon>
        <taxon>Spermatophyta</taxon>
        <taxon>Magnoliopsida</taxon>
        <taxon>eudicotyledons</taxon>
        <taxon>Gunneridae</taxon>
        <taxon>Pentapetalae</taxon>
        <taxon>rosids</taxon>
        <taxon>malvids</taxon>
        <taxon>Sapindales</taxon>
        <taxon>Anacardiaceae</taxon>
        <taxon>Pistacia</taxon>
    </lineage>
</organism>
<sequence length="178" mass="20771">MRLGRELVLRRGMNMDVQDGQGSEDSEDVVRSGSSEDNDVVSMFSKNMKGQQFAYEAGGKNPIERANRRTNRRLDKDHAESFSWLLKYDYIVKHTNPEDIDLITFMSDRHKGLVDIIQACWPNVRVRHCARHVYANFRKTFPRLQLRKLFWAVSRAANTIDFEQVMNDVRVANENAHR</sequence>
<proteinExistence type="predicted"/>
<name>A0ACC0XGN0_9ROSI</name>
<dbReference type="Proteomes" id="UP001163603">
    <property type="component" value="Chromosome 12"/>
</dbReference>
<keyword evidence="2" id="KW-1185">Reference proteome</keyword>
<comment type="caution">
    <text evidence="1">The sequence shown here is derived from an EMBL/GenBank/DDBJ whole genome shotgun (WGS) entry which is preliminary data.</text>
</comment>
<evidence type="ECO:0000313" key="1">
    <source>
        <dbReference type="EMBL" id="KAJ0016739.1"/>
    </source>
</evidence>